<keyword evidence="4" id="KW-1185">Reference proteome</keyword>
<organism evidence="1 3">
    <name type="scientific">Rotaria sordida</name>
    <dbReference type="NCBI Taxonomy" id="392033"/>
    <lineage>
        <taxon>Eukaryota</taxon>
        <taxon>Metazoa</taxon>
        <taxon>Spiralia</taxon>
        <taxon>Gnathifera</taxon>
        <taxon>Rotifera</taxon>
        <taxon>Eurotatoria</taxon>
        <taxon>Bdelloidea</taxon>
        <taxon>Philodinida</taxon>
        <taxon>Philodinidae</taxon>
        <taxon>Rotaria</taxon>
    </lineage>
</organism>
<sequence length="168" mass="18725">MATITTTTTEITDEFEKAAMDGAKKALNENSPFWGGVEWFINFLRTHVKAFFTTHIKSIPIIGQFAARVGTTVTEFIFTVLGTLIGFLKVVWNSPQIWDQAHAMAMQAWNANADNGLLAQIYAYGKKMAGYFLEIIKQCFERAVKAHGLEMNLTEKQAISGLLDSLLN</sequence>
<comment type="caution">
    <text evidence="1">The sequence shown here is derived from an EMBL/GenBank/DDBJ whole genome shotgun (WGS) entry which is preliminary data.</text>
</comment>
<accession>A0A814ZX02</accession>
<proteinExistence type="predicted"/>
<dbReference type="AlphaFoldDB" id="A0A814ZX02"/>
<evidence type="ECO:0000313" key="4">
    <source>
        <dbReference type="Proteomes" id="UP000663870"/>
    </source>
</evidence>
<dbReference type="Proteomes" id="UP000663870">
    <property type="component" value="Unassembled WGS sequence"/>
</dbReference>
<gene>
    <name evidence="2" type="ORF">JXQ802_LOCUS31505</name>
    <name evidence="1" type="ORF">PYM288_LOCUS27188</name>
</gene>
<name>A0A814ZX02_9BILA</name>
<evidence type="ECO:0000313" key="2">
    <source>
        <dbReference type="EMBL" id="CAF1339745.1"/>
    </source>
</evidence>
<dbReference type="EMBL" id="CAJNOH010001751">
    <property type="protein sequence ID" value="CAF1247178.1"/>
    <property type="molecule type" value="Genomic_DNA"/>
</dbReference>
<evidence type="ECO:0000313" key="1">
    <source>
        <dbReference type="EMBL" id="CAF1247178.1"/>
    </source>
</evidence>
<dbReference type="Proteomes" id="UP000663854">
    <property type="component" value="Unassembled WGS sequence"/>
</dbReference>
<evidence type="ECO:0000313" key="3">
    <source>
        <dbReference type="Proteomes" id="UP000663854"/>
    </source>
</evidence>
<reference evidence="1" key="1">
    <citation type="submission" date="2021-02" db="EMBL/GenBank/DDBJ databases">
        <authorList>
            <person name="Nowell W R."/>
        </authorList>
    </citation>
    <scope>NUCLEOTIDE SEQUENCE</scope>
</reference>
<dbReference type="EMBL" id="CAJNOL010001339">
    <property type="protein sequence ID" value="CAF1339745.1"/>
    <property type="molecule type" value="Genomic_DNA"/>
</dbReference>
<protein>
    <submittedName>
        <fullName evidence="1">Uncharacterized protein</fullName>
    </submittedName>
</protein>